<evidence type="ECO:0000259" key="3">
    <source>
        <dbReference type="Pfam" id="PF13407"/>
    </source>
</evidence>
<organism evidence="4">
    <name type="scientific">freshwater metagenome</name>
    <dbReference type="NCBI Taxonomy" id="449393"/>
    <lineage>
        <taxon>unclassified sequences</taxon>
        <taxon>metagenomes</taxon>
        <taxon>ecological metagenomes</taxon>
    </lineage>
</organism>
<dbReference type="Pfam" id="PF13407">
    <property type="entry name" value="Peripla_BP_4"/>
    <property type="match status" value="1"/>
</dbReference>
<comment type="similarity">
    <text evidence="2">Belongs to the bacterial solute-binding protein 2 family.</text>
</comment>
<dbReference type="SUPFAM" id="SSF53822">
    <property type="entry name" value="Periplasmic binding protein-like I"/>
    <property type="match status" value="1"/>
</dbReference>
<dbReference type="AlphaFoldDB" id="A0A094PTU3"/>
<accession>A0A094PTU3</accession>
<gene>
    <name evidence="4" type="ORF">GM51_20665</name>
</gene>
<feature type="domain" description="Periplasmic binding protein" evidence="3">
    <location>
        <begin position="38"/>
        <end position="299"/>
    </location>
</feature>
<evidence type="ECO:0000313" key="4">
    <source>
        <dbReference type="EMBL" id="KGA13104.1"/>
    </source>
</evidence>
<evidence type="ECO:0000256" key="1">
    <source>
        <dbReference type="ARBA" id="ARBA00004196"/>
    </source>
</evidence>
<proteinExistence type="inferred from homology"/>
<dbReference type="PANTHER" id="PTHR30036:SF7">
    <property type="entry name" value="ABC TRANSPORTER PERIPLASMIC-BINDING PROTEIN YPHF"/>
    <property type="match status" value="1"/>
</dbReference>
<comment type="caution">
    <text evidence="4">The sequence shown here is derived from an EMBL/GenBank/DDBJ whole genome shotgun (WGS) entry which is preliminary data.</text>
</comment>
<dbReference type="PROSITE" id="PS51257">
    <property type="entry name" value="PROKAR_LIPOPROTEIN"/>
    <property type="match status" value="1"/>
</dbReference>
<protein>
    <recommendedName>
        <fullName evidence="3">Periplasmic binding protein domain-containing protein</fullName>
    </recommendedName>
</protein>
<dbReference type="PANTHER" id="PTHR30036">
    <property type="entry name" value="D-XYLOSE-BINDING PERIPLASMIC PROTEIN"/>
    <property type="match status" value="1"/>
</dbReference>
<dbReference type="InterPro" id="IPR025997">
    <property type="entry name" value="SBP_2_dom"/>
</dbReference>
<reference evidence="4" key="1">
    <citation type="submission" date="2014-06" db="EMBL/GenBank/DDBJ databases">
        <title>Key roles for freshwater Actinobacteria revealed by deep metagenomic sequencing.</title>
        <authorList>
            <person name="Ghai R."/>
            <person name="Mizuno C.M."/>
            <person name="Picazo A."/>
            <person name="Camacho A."/>
            <person name="Rodriguez-Valera F."/>
        </authorList>
    </citation>
    <scope>NUCLEOTIDE SEQUENCE</scope>
</reference>
<dbReference type="EMBL" id="JNSL01000201">
    <property type="protein sequence ID" value="KGA13104.1"/>
    <property type="molecule type" value="Genomic_DNA"/>
</dbReference>
<comment type="subcellular location">
    <subcellularLocation>
        <location evidence="1">Cell envelope</location>
    </subcellularLocation>
</comment>
<dbReference type="GO" id="GO:0030288">
    <property type="term" value="C:outer membrane-bounded periplasmic space"/>
    <property type="evidence" value="ECO:0007669"/>
    <property type="project" value="TreeGrafter"/>
</dbReference>
<name>A0A094PTU3_9ZZZZ</name>
<dbReference type="InterPro" id="IPR028082">
    <property type="entry name" value="Peripla_BP_I"/>
</dbReference>
<sequence>MKLKKLYLVASVTLLAITLAACGSSSDNAGTNEKVTKIAFFGFWKTNSFTQAVLAGVKETAEAQGIEVVDLSPTEYDGAAQIKSMQDQTVKGDAQVYITLAIDPVGLATAAKEAMDQGIKVVAAFTPLGPRFDTLEPQVPGLIVAGETPISNGTVLGNLAAKACADKNPCNVAYLEGFKTLPLDNARTKAFGQALAASAPNAKIVASVEGGYSPDSGKKAAQDALQANPKIDVMVGSSQAILGAEGVVNTAKVKLIGNGSSTEAYAAVKSGKWFAIYNSDIKGMGSKSAQLGIDAANGKSVDSVFDTTTLLDPNGTKDVIGDLVGDYSDLG</sequence>
<dbReference type="Gene3D" id="3.40.50.2300">
    <property type="match status" value="2"/>
</dbReference>
<dbReference type="InterPro" id="IPR050555">
    <property type="entry name" value="Bact_Solute-Bind_Prot2"/>
</dbReference>
<dbReference type="CDD" id="cd01536">
    <property type="entry name" value="PBP1_ABC_sugar_binding-like"/>
    <property type="match status" value="1"/>
</dbReference>
<evidence type="ECO:0000256" key="2">
    <source>
        <dbReference type="ARBA" id="ARBA00007639"/>
    </source>
</evidence>
<dbReference type="GO" id="GO:0030246">
    <property type="term" value="F:carbohydrate binding"/>
    <property type="evidence" value="ECO:0007669"/>
    <property type="project" value="TreeGrafter"/>
</dbReference>